<dbReference type="EMBL" id="CP158256">
    <property type="protein sequence ID" value="XDJ52602.1"/>
    <property type="molecule type" value="Genomic_DNA"/>
</dbReference>
<evidence type="ECO:0000256" key="5">
    <source>
        <dbReference type="ARBA" id="ARBA00022692"/>
    </source>
</evidence>
<evidence type="ECO:0000313" key="23">
    <source>
        <dbReference type="EMBL" id="XDJ85365.1"/>
    </source>
</evidence>
<dbReference type="AlphaFoldDB" id="A0AB39E644"/>
<evidence type="ECO:0000313" key="19">
    <source>
        <dbReference type="EMBL" id="XDJ72989.1"/>
    </source>
</evidence>
<evidence type="ECO:0000256" key="6">
    <source>
        <dbReference type="ARBA" id="ARBA00022927"/>
    </source>
</evidence>
<evidence type="ECO:0000313" key="28">
    <source>
        <dbReference type="EMBL" id="XDJ99697.1"/>
    </source>
</evidence>
<dbReference type="EMBL" id="CP158264">
    <property type="protein sequence ID" value="XDJ75256.1"/>
    <property type="molecule type" value="Genomic_DNA"/>
</dbReference>
<evidence type="ECO:0000256" key="3">
    <source>
        <dbReference type="ARBA" id="ARBA00022475"/>
    </source>
</evidence>
<evidence type="ECO:0000313" key="20">
    <source>
        <dbReference type="EMBL" id="XDJ75256.1"/>
    </source>
</evidence>
<dbReference type="EMBL" id="CP158266">
    <property type="protein sequence ID" value="XDJ83082.1"/>
    <property type="molecule type" value="Genomic_DNA"/>
</dbReference>
<name>A0AB39E644_9BURK</name>
<dbReference type="EMBL" id="CP158269">
    <property type="protein sequence ID" value="XDJ88743.1"/>
    <property type="molecule type" value="Genomic_DNA"/>
</dbReference>
<dbReference type="KEGG" id="cgin:ABRZ00_11510"/>
<feature type="compositionally biased region" description="Gly residues" evidence="9">
    <location>
        <begin position="152"/>
        <end position="162"/>
    </location>
</feature>
<evidence type="ECO:0000256" key="10">
    <source>
        <dbReference type="SAM" id="Phobius"/>
    </source>
</evidence>
<keyword evidence="3" id="KW-1003">Cell membrane</keyword>
<evidence type="ECO:0000256" key="7">
    <source>
        <dbReference type="ARBA" id="ARBA00022989"/>
    </source>
</evidence>
<evidence type="ECO:0000313" key="22">
    <source>
        <dbReference type="EMBL" id="XDJ83082.1"/>
    </source>
</evidence>
<dbReference type="EMBL" id="CP158268">
    <property type="protein sequence ID" value="XDJ85365.1"/>
    <property type="molecule type" value="Genomic_DNA"/>
</dbReference>
<keyword evidence="2" id="KW-0813">Transport</keyword>
<gene>
    <name evidence="15" type="ORF">ABRY90_12400</name>
    <name evidence="18" type="ORF">ABRY91_03485</name>
    <name evidence="16" type="ORF">ABRY92_01895</name>
    <name evidence="26" type="ORF">ABRY95_13410</name>
    <name evidence="22" type="ORF">ABRY96_02340</name>
    <name evidence="20" type="ORF">ABRY97_03650</name>
    <name evidence="24" type="ORF">ABRY98_04010</name>
    <name evidence="14" type="ORF">ABRZ00_11510</name>
    <name evidence="13" type="ORF">ABRZ01_11835</name>
    <name evidence="12" type="ORF">ABRZ02_04850</name>
    <name evidence="17" type="ORF">ABRZ03_01115</name>
    <name evidence="27" type="ORF">ABRZ05_04900</name>
    <name evidence="19" type="ORF">ABRZ06_05785</name>
    <name evidence="23" type="ORF">ABRZ08_00450</name>
    <name evidence="21" type="ORF">ABRZ10_06555</name>
    <name evidence="28" type="ORF">ABRZ11_04555</name>
    <name evidence="25" type="ORF">ABRZ12_10650</name>
</gene>
<evidence type="ECO:0000256" key="2">
    <source>
        <dbReference type="ARBA" id="ARBA00022448"/>
    </source>
</evidence>
<dbReference type="EMBL" id="CP158257">
    <property type="protein sequence ID" value="XDJ55155.1"/>
    <property type="molecule type" value="Genomic_DNA"/>
</dbReference>
<protein>
    <submittedName>
        <fullName evidence="16">Type II secretion system protein N</fullName>
    </submittedName>
</protein>
<evidence type="ECO:0000313" key="25">
    <source>
        <dbReference type="EMBL" id="XDJ90117.1"/>
    </source>
</evidence>
<dbReference type="Gene3D" id="2.30.30.830">
    <property type="match status" value="1"/>
</dbReference>
<dbReference type="GO" id="GO:0005886">
    <property type="term" value="C:plasma membrane"/>
    <property type="evidence" value="ECO:0007669"/>
    <property type="project" value="UniProtKB-SubCell"/>
</dbReference>
<dbReference type="GeneID" id="93068170"/>
<keyword evidence="4" id="KW-0997">Cell inner membrane</keyword>
<dbReference type="EMBL" id="CP158259">
    <property type="protein sequence ID" value="XDJ61404.1"/>
    <property type="molecule type" value="Genomic_DNA"/>
</dbReference>
<dbReference type="EMBL" id="CP158253">
    <property type="protein sequence ID" value="XDJ45621.1"/>
    <property type="molecule type" value="Genomic_DNA"/>
</dbReference>
<dbReference type="InterPro" id="IPR024961">
    <property type="entry name" value="T2SS_GspC_N"/>
</dbReference>
<organism evidence="16">
    <name type="scientific">Castellaniella ginsengisoli</name>
    <dbReference type="NCBI Taxonomy" id="546114"/>
    <lineage>
        <taxon>Bacteria</taxon>
        <taxon>Pseudomonadati</taxon>
        <taxon>Pseudomonadota</taxon>
        <taxon>Betaproteobacteria</taxon>
        <taxon>Burkholderiales</taxon>
        <taxon>Alcaligenaceae</taxon>
        <taxon>Castellaniella</taxon>
    </lineage>
</organism>
<evidence type="ECO:0000259" key="11">
    <source>
        <dbReference type="Pfam" id="PF11356"/>
    </source>
</evidence>
<dbReference type="EMBL" id="CP158265">
    <property type="protein sequence ID" value="XDJ78449.1"/>
    <property type="molecule type" value="Genomic_DNA"/>
</dbReference>
<keyword evidence="5 10" id="KW-0812">Transmembrane</keyword>
<evidence type="ECO:0000313" key="13">
    <source>
        <dbReference type="EMBL" id="XDJ52602.1"/>
    </source>
</evidence>
<accession>A0AB39E644</accession>
<evidence type="ECO:0000256" key="9">
    <source>
        <dbReference type="SAM" id="MobiDB-lite"/>
    </source>
</evidence>
<dbReference type="EMBL" id="CP158272">
    <property type="protein sequence ID" value="XDJ99697.1"/>
    <property type="molecule type" value="Genomic_DNA"/>
</dbReference>
<feature type="domain" description="Type II secretion system protein GspC N-terminal" evidence="11">
    <location>
        <begin position="74"/>
        <end position="134"/>
    </location>
</feature>
<feature type="region of interest" description="Disordered" evidence="9">
    <location>
        <begin position="135"/>
        <end position="162"/>
    </location>
</feature>
<dbReference type="RefSeq" id="WP_368641942.1">
    <property type="nucleotide sequence ID" value="NZ_CP158253.1"/>
</dbReference>
<evidence type="ECO:0000313" key="18">
    <source>
        <dbReference type="EMBL" id="XDJ67104.1"/>
    </source>
</evidence>
<sequence>MPVLDLPAAEFLQRHAPSLLRGAALLAIASGIGLWGALLLAPQPDPAPPMLAVEPAQAPSLDALAGWFGSGRGRLQVRMTGLMAAGPRGTAILSIDGAPARAFRVGDTLAPGVTLAEVHADGIVVNQDGMDEAITAPAAEPPAPGFIPAGSPQGGTGGHPFP</sequence>
<evidence type="ECO:0000313" key="16">
    <source>
        <dbReference type="EMBL" id="XDJ61404.1"/>
    </source>
</evidence>
<feature type="transmembrane region" description="Helical" evidence="10">
    <location>
        <begin position="20"/>
        <end position="41"/>
    </location>
</feature>
<dbReference type="GO" id="GO:0015031">
    <property type="term" value="P:protein transport"/>
    <property type="evidence" value="ECO:0007669"/>
    <property type="project" value="UniProtKB-KW"/>
</dbReference>
<dbReference type="EMBL" id="CP158270">
    <property type="protein sequence ID" value="XDJ90117.1"/>
    <property type="molecule type" value="Genomic_DNA"/>
</dbReference>
<keyword evidence="8 10" id="KW-0472">Membrane</keyword>
<reference evidence="16" key="1">
    <citation type="submission" date="2024-05" db="EMBL/GenBank/DDBJ databases">
        <authorList>
            <person name="Luo Y.-C."/>
            <person name="Nicholds J."/>
            <person name="Mortimer T."/>
            <person name="Maboni G."/>
        </authorList>
    </citation>
    <scope>NUCLEOTIDE SEQUENCE</scope>
    <source>
        <strain evidence="27">124370</strain>
        <strain evidence="28">124566</strain>
        <strain evidence="26">124953</strain>
        <strain evidence="25">130308</strain>
        <strain evidence="24">130416</strain>
        <strain evidence="23">140124</strain>
        <strain evidence="22">143751</strain>
        <strain evidence="21">143769</strain>
        <strain evidence="20">143811</strain>
        <strain evidence="19">143936</strain>
        <strain evidence="18">145849</strain>
        <strain evidence="17">145850</strain>
        <strain evidence="16">145852</strain>
        <strain evidence="15">148131</strain>
        <strain evidence="14">150221</strain>
        <strain evidence="13">150964</strain>
        <strain evidence="12">153271</strain>
    </source>
</reference>
<evidence type="ECO:0000313" key="12">
    <source>
        <dbReference type="EMBL" id="XDJ45621.1"/>
    </source>
</evidence>
<comment type="subcellular location">
    <subcellularLocation>
        <location evidence="1">Cell inner membrane</location>
    </subcellularLocation>
</comment>
<evidence type="ECO:0000313" key="14">
    <source>
        <dbReference type="EMBL" id="XDJ55155.1"/>
    </source>
</evidence>
<keyword evidence="6" id="KW-0653">Protein transport</keyword>
<dbReference type="EMBL" id="CP158260">
    <property type="protein sequence ID" value="XDJ63979.1"/>
    <property type="molecule type" value="Genomic_DNA"/>
</dbReference>
<evidence type="ECO:0000313" key="21">
    <source>
        <dbReference type="EMBL" id="XDJ78449.1"/>
    </source>
</evidence>
<dbReference type="EMBL" id="CP158261">
    <property type="protein sequence ID" value="XDJ67104.1"/>
    <property type="molecule type" value="Genomic_DNA"/>
</dbReference>
<evidence type="ECO:0000313" key="24">
    <source>
        <dbReference type="EMBL" id="XDJ88743.1"/>
    </source>
</evidence>
<evidence type="ECO:0000313" key="27">
    <source>
        <dbReference type="EMBL" id="XDJ97051.1"/>
    </source>
</evidence>
<dbReference type="Pfam" id="PF11356">
    <property type="entry name" value="T2SSC"/>
    <property type="match status" value="1"/>
</dbReference>
<evidence type="ECO:0000313" key="26">
    <source>
        <dbReference type="EMBL" id="XDJ93349.1"/>
    </source>
</evidence>
<proteinExistence type="predicted"/>
<evidence type="ECO:0000256" key="4">
    <source>
        <dbReference type="ARBA" id="ARBA00022519"/>
    </source>
</evidence>
<dbReference type="EMBL" id="CP158263">
    <property type="protein sequence ID" value="XDJ72989.1"/>
    <property type="molecule type" value="Genomic_DNA"/>
</dbReference>
<evidence type="ECO:0000256" key="1">
    <source>
        <dbReference type="ARBA" id="ARBA00004533"/>
    </source>
</evidence>
<dbReference type="EMBL" id="CP158273">
    <property type="protein sequence ID" value="XDJ97051.1"/>
    <property type="molecule type" value="Genomic_DNA"/>
</dbReference>
<evidence type="ECO:0000313" key="17">
    <source>
        <dbReference type="EMBL" id="XDJ63979.1"/>
    </source>
</evidence>
<evidence type="ECO:0000256" key="8">
    <source>
        <dbReference type="ARBA" id="ARBA00023136"/>
    </source>
</evidence>
<dbReference type="EMBL" id="CP158258">
    <property type="protein sequence ID" value="XDJ58048.1"/>
    <property type="molecule type" value="Genomic_DNA"/>
</dbReference>
<evidence type="ECO:0000313" key="15">
    <source>
        <dbReference type="EMBL" id="XDJ58048.1"/>
    </source>
</evidence>
<keyword evidence="7 10" id="KW-1133">Transmembrane helix</keyword>
<dbReference type="EMBL" id="CP158271">
    <property type="protein sequence ID" value="XDJ93349.1"/>
    <property type="molecule type" value="Genomic_DNA"/>
</dbReference>